<keyword evidence="2" id="KW-1185">Reference proteome</keyword>
<dbReference type="EMBL" id="BMCT01000007">
    <property type="protein sequence ID" value="GGF78743.1"/>
    <property type="molecule type" value="Genomic_DNA"/>
</dbReference>
<sequence>MEFKLFTIQTNGGTGRSCDVLAQVGLRASLWRRPALIAVQSKSQDVSLKAFEADLRFGVIRTDPAVLDACPMPAAGASGSVPSVSETS</sequence>
<comment type="caution">
    <text evidence="1">The sequence shown here is derived from an EMBL/GenBank/DDBJ whole genome shotgun (WGS) entry which is preliminary data.</text>
</comment>
<organism evidence="1 2">
    <name type="scientific">Azorhizobium oxalatiphilum</name>
    <dbReference type="NCBI Taxonomy" id="980631"/>
    <lineage>
        <taxon>Bacteria</taxon>
        <taxon>Pseudomonadati</taxon>
        <taxon>Pseudomonadota</taxon>
        <taxon>Alphaproteobacteria</taxon>
        <taxon>Hyphomicrobiales</taxon>
        <taxon>Xanthobacteraceae</taxon>
        <taxon>Azorhizobium</taxon>
    </lineage>
</organism>
<protein>
    <submittedName>
        <fullName evidence="1">Uncharacterized protein</fullName>
    </submittedName>
</protein>
<name>A0A917FI07_9HYPH</name>
<evidence type="ECO:0000313" key="2">
    <source>
        <dbReference type="Proteomes" id="UP000606044"/>
    </source>
</evidence>
<gene>
    <name evidence="1" type="ORF">GCM10007301_43440</name>
</gene>
<dbReference type="Proteomes" id="UP000606044">
    <property type="component" value="Unassembled WGS sequence"/>
</dbReference>
<accession>A0A917FI07</accession>
<dbReference type="AlphaFoldDB" id="A0A917FI07"/>
<proteinExistence type="predicted"/>
<reference evidence="1" key="1">
    <citation type="journal article" date="2014" name="Int. J. Syst. Evol. Microbiol.">
        <title>Complete genome sequence of Corynebacterium casei LMG S-19264T (=DSM 44701T), isolated from a smear-ripened cheese.</title>
        <authorList>
            <consortium name="US DOE Joint Genome Institute (JGI-PGF)"/>
            <person name="Walter F."/>
            <person name="Albersmeier A."/>
            <person name="Kalinowski J."/>
            <person name="Ruckert C."/>
        </authorList>
    </citation>
    <scope>NUCLEOTIDE SEQUENCE</scope>
    <source>
        <strain evidence="1">CCM 7897</strain>
    </source>
</reference>
<evidence type="ECO:0000313" key="1">
    <source>
        <dbReference type="EMBL" id="GGF78743.1"/>
    </source>
</evidence>
<reference evidence="1" key="2">
    <citation type="submission" date="2020-09" db="EMBL/GenBank/DDBJ databases">
        <authorList>
            <person name="Sun Q."/>
            <person name="Sedlacek I."/>
        </authorList>
    </citation>
    <scope>NUCLEOTIDE SEQUENCE</scope>
    <source>
        <strain evidence="1">CCM 7897</strain>
    </source>
</reference>